<dbReference type="OrthoDB" id="8062037at2759"/>
<evidence type="ECO:0000256" key="6">
    <source>
        <dbReference type="ARBA" id="ARBA00022771"/>
    </source>
</evidence>
<dbReference type="InterPro" id="IPR045191">
    <property type="entry name" value="MBR1/2-like"/>
</dbReference>
<dbReference type="InterPro" id="IPR013083">
    <property type="entry name" value="Znf_RING/FYVE/PHD"/>
</dbReference>
<evidence type="ECO:0000313" key="13">
    <source>
        <dbReference type="Proteomes" id="UP000593562"/>
    </source>
</evidence>
<dbReference type="PROSITE" id="PS50089">
    <property type="entry name" value="ZF_RING_2"/>
    <property type="match status" value="1"/>
</dbReference>
<dbReference type="FunFam" id="3.30.40.10:FF:000309">
    <property type="entry name" value="E3 ubiquitin-protein ligase MBR2"/>
    <property type="match status" value="1"/>
</dbReference>
<dbReference type="EC" id="2.3.2.27" evidence="3"/>
<comment type="pathway">
    <text evidence="2">Protein modification; protein ubiquitination.</text>
</comment>
<organism evidence="12 13">
    <name type="scientific">Tripterygium wilfordii</name>
    <name type="common">Thunder God vine</name>
    <dbReference type="NCBI Taxonomy" id="458696"/>
    <lineage>
        <taxon>Eukaryota</taxon>
        <taxon>Viridiplantae</taxon>
        <taxon>Streptophyta</taxon>
        <taxon>Embryophyta</taxon>
        <taxon>Tracheophyta</taxon>
        <taxon>Spermatophyta</taxon>
        <taxon>Magnoliopsida</taxon>
        <taxon>eudicotyledons</taxon>
        <taxon>Gunneridae</taxon>
        <taxon>Pentapetalae</taxon>
        <taxon>rosids</taxon>
        <taxon>fabids</taxon>
        <taxon>Celastrales</taxon>
        <taxon>Celastraceae</taxon>
        <taxon>Tripterygium</taxon>
    </lineage>
</organism>
<feature type="compositionally biased region" description="Basic and acidic residues" evidence="10">
    <location>
        <begin position="534"/>
        <end position="546"/>
    </location>
</feature>
<dbReference type="GO" id="GO:0043161">
    <property type="term" value="P:proteasome-mediated ubiquitin-dependent protein catabolic process"/>
    <property type="evidence" value="ECO:0007669"/>
    <property type="project" value="UniProtKB-ARBA"/>
</dbReference>
<feature type="region of interest" description="Disordered" evidence="10">
    <location>
        <begin position="442"/>
        <end position="471"/>
    </location>
</feature>
<feature type="compositionally biased region" description="Low complexity" evidence="10">
    <location>
        <begin position="456"/>
        <end position="471"/>
    </location>
</feature>
<evidence type="ECO:0000256" key="4">
    <source>
        <dbReference type="ARBA" id="ARBA00022679"/>
    </source>
</evidence>
<dbReference type="InParanoid" id="A0A7J7DYD4"/>
<evidence type="ECO:0000256" key="8">
    <source>
        <dbReference type="ARBA" id="ARBA00022833"/>
    </source>
</evidence>
<evidence type="ECO:0000313" key="12">
    <source>
        <dbReference type="EMBL" id="KAF5751194.1"/>
    </source>
</evidence>
<feature type="region of interest" description="Disordered" evidence="10">
    <location>
        <begin position="325"/>
        <end position="345"/>
    </location>
</feature>
<dbReference type="Proteomes" id="UP000593562">
    <property type="component" value="Unassembled WGS sequence"/>
</dbReference>
<reference evidence="12 13" key="1">
    <citation type="journal article" date="2020" name="Nat. Commun.">
        <title>Genome of Tripterygium wilfordii and identification of cytochrome P450 involved in triptolide biosynthesis.</title>
        <authorList>
            <person name="Tu L."/>
            <person name="Su P."/>
            <person name="Zhang Z."/>
            <person name="Gao L."/>
            <person name="Wang J."/>
            <person name="Hu T."/>
            <person name="Zhou J."/>
            <person name="Zhang Y."/>
            <person name="Zhao Y."/>
            <person name="Liu Y."/>
            <person name="Song Y."/>
            <person name="Tong Y."/>
            <person name="Lu Y."/>
            <person name="Yang J."/>
            <person name="Xu C."/>
            <person name="Jia M."/>
            <person name="Peters R.J."/>
            <person name="Huang L."/>
            <person name="Gao W."/>
        </authorList>
    </citation>
    <scope>NUCLEOTIDE SEQUENCE [LARGE SCALE GENOMIC DNA]</scope>
    <source>
        <strain evidence="13">cv. XIE 37</strain>
        <tissue evidence="12">Leaf</tissue>
    </source>
</reference>
<feature type="domain" description="RING-type" evidence="11">
    <location>
        <begin position="667"/>
        <end position="708"/>
    </location>
</feature>
<dbReference type="AlphaFoldDB" id="A0A7J7DYD4"/>
<comment type="caution">
    <text evidence="12">The sequence shown here is derived from an EMBL/GenBank/DDBJ whole genome shotgun (WGS) entry which is preliminary data.</text>
</comment>
<keyword evidence="8" id="KW-0862">Zinc</keyword>
<accession>A0A7J7DYD4</accession>
<feature type="compositionally biased region" description="Polar residues" evidence="10">
    <location>
        <begin position="325"/>
        <end position="344"/>
    </location>
</feature>
<dbReference type="GO" id="GO:0010228">
    <property type="term" value="P:vegetative to reproductive phase transition of meristem"/>
    <property type="evidence" value="ECO:0007669"/>
    <property type="project" value="UniProtKB-ARBA"/>
</dbReference>
<dbReference type="PANTHER" id="PTHR22937">
    <property type="entry name" value="E3 UBIQUITIN-PROTEIN LIGASE RNF165"/>
    <property type="match status" value="1"/>
</dbReference>
<feature type="compositionally biased region" description="Low complexity" evidence="10">
    <location>
        <begin position="515"/>
        <end position="533"/>
    </location>
</feature>
<dbReference type="GO" id="GO:0061630">
    <property type="term" value="F:ubiquitin protein ligase activity"/>
    <property type="evidence" value="ECO:0007669"/>
    <property type="project" value="UniProtKB-EC"/>
</dbReference>
<feature type="compositionally biased region" description="Low complexity" evidence="10">
    <location>
        <begin position="195"/>
        <end position="208"/>
    </location>
</feature>
<feature type="region of interest" description="Disordered" evidence="10">
    <location>
        <begin position="167"/>
        <end position="251"/>
    </location>
</feature>
<evidence type="ECO:0000256" key="7">
    <source>
        <dbReference type="ARBA" id="ARBA00022786"/>
    </source>
</evidence>
<feature type="compositionally biased region" description="Polar residues" evidence="10">
    <location>
        <begin position="216"/>
        <end position="229"/>
    </location>
</feature>
<proteinExistence type="predicted"/>
<feature type="region of interest" description="Disordered" evidence="10">
    <location>
        <begin position="511"/>
        <end position="546"/>
    </location>
</feature>
<evidence type="ECO:0000256" key="2">
    <source>
        <dbReference type="ARBA" id="ARBA00004906"/>
    </source>
</evidence>
<keyword evidence="5" id="KW-0479">Metal-binding</keyword>
<keyword evidence="6 9" id="KW-0863">Zinc-finger</keyword>
<dbReference type="PANTHER" id="PTHR22937:SF224">
    <property type="entry name" value="E3 UBIQUITIN-PROTEIN LIGASE MBR1-RELATED"/>
    <property type="match status" value="1"/>
</dbReference>
<evidence type="ECO:0000256" key="5">
    <source>
        <dbReference type="ARBA" id="ARBA00022723"/>
    </source>
</evidence>
<gene>
    <name evidence="12" type="ORF">HS088_TW02G00204</name>
</gene>
<keyword evidence="13" id="KW-1185">Reference proteome</keyword>
<dbReference type="SUPFAM" id="SSF57850">
    <property type="entry name" value="RING/U-box"/>
    <property type="match status" value="1"/>
</dbReference>
<feature type="region of interest" description="Disordered" evidence="10">
    <location>
        <begin position="1"/>
        <end position="25"/>
    </location>
</feature>
<feature type="compositionally biased region" description="Low complexity" evidence="10">
    <location>
        <begin position="173"/>
        <end position="188"/>
    </location>
</feature>
<dbReference type="Pfam" id="PF13639">
    <property type="entry name" value="zf-RING_2"/>
    <property type="match status" value="1"/>
</dbReference>
<protein>
    <recommendedName>
        <fullName evidence="3">RING-type E3 ubiquitin transferase</fullName>
        <ecNumber evidence="3">2.3.2.27</ecNumber>
    </recommendedName>
</protein>
<evidence type="ECO:0000259" key="11">
    <source>
        <dbReference type="PROSITE" id="PS50089"/>
    </source>
</evidence>
<evidence type="ECO:0000256" key="3">
    <source>
        <dbReference type="ARBA" id="ARBA00012483"/>
    </source>
</evidence>
<name>A0A7J7DYD4_TRIWF</name>
<dbReference type="SMART" id="SM00184">
    <property type="entry name" value="RING"/>
    <property type="match status" value="1"/>
</dbReference>
<sequence>MQRHNNTIGSGNSGMNQDNSFINRPNTVENRLSNCVGSSEQSCVNSNSHDVQSFNGWNSDVPSSTLSLQNQVNDDGTKGENGWSSSISAQCSTGFRSEERALGPTSALFPERDSIGFSGSQVRSDLLFLHGSSSNHSPQNVTHAAHIGNSGIGWEGIGPNLYRRHGVETERTSSSSAPNNIGSSSGSSCYRVQEGSGSSGSSGVLGSSCKRKALEGTSSQPYPSGSPTFFPQAENDAWHAGPPGPAAFHDASSSLRLSTHMQSSSTYLPEQLNPGIGVGMRGIVPDGFPSASGSRNVETALRNFGRRVSPSSNLELPFNLSSARGARQSNVSPHQSSRPVSFNDSLDLRSMPAASANLSSLQSSHPAVYISGSSRNLHPFPWNGASNPRADNLSSSFFRGERGAVAQEEVTVRNISRPTPEHPMFVPASEVRNMVQDPASWNMASGNLNTSGNVPSSSRIGSSSSIHPLPTSSLIQNHNSLAHNQQRLLEFSPWSLFPSYEAESGGLAAHFSPLSSSHSASSQDSAMSSGMGSQDHHQPNRRSMERQGDSVLGMFHSLQALAADIEGRRRLTSEIHQVLNTMLSRENVQLEDYISFDEFLSGLAEMHDRHRDMRLDVDNMSYEELLALGERIGDVSTGLSEDTIWKLMKHRKYVCITAEPPSDLEPCCVCQEPYLNGDDIGNLPCGHEFHTNCIKEWLMRKNICPICKTPALNP</sequence>
<dbReference type="InterPro" id="IPR001841">
    <property type="entry name" value="Znf_RING"/>
</dbReference>
<evidence type="ECO:0000256" key="10">
    <source>
        <dbReference type="SAM" id="MobiDB-lite"/>
    </source>
</evidence>
<evidence type="ECO:0000256" key="1">
    <source>
        <dbReference type="ARBA" id="ARBA00000900"/>
    </source>
</evidence>
<keyword evidence="4" id="KW-0808">Transferase</keyword>
<evidence type="ECO:0000256" key="9">
    <source>
        <dbReference type="PROSITE-ProRule" id="PRU00175"/>
    </source>
</evidence>
<dbReference type="FunCoup" id="A0A7J7DYD4">
    <property type="interactions" value="3592"/>
</dbReference>
<dbReference type="GO" id="GO:0008270">
    <property type="term" value="F:zinc ion binding"/>
    <property type="evidence" value="ECO:0007669"/>
    <property type="project" value="UniProtKB-KW"/>
</dbReference>
<dbReference type="EMBL" id="JAAARO010000002">
    <property type="protein sequence ID" value="KAF5751194.1"/>
    <property type="molecule type" value="Genomic_DNA"/>
</dbReference>
<dbReference type="Gene3D" id="3.30.40.10">
    <property type="entry name" value="Zinc/RING finger domain, C3HC4 (zinc finger)"/>
    <property type="match status" value="1"/>
</dbReference>
<feature type="compositionally biased region" description="Polar residues" evidence="10">
    <location>
        <begin position="442"/>
        <end position="455"/>
    </location>
</feature>
<keyword evidence="7" id="KW-0833">Ubl conjugation pathway</keyword>
<comment type="catalytic activity">
    <reaction evidence="1">
        <text>S-ubiquitinyl-[E2 ubiquitin-conjugating enzyme]-L-cysteine + [acceptor protein]-L-lysine = [E2 ubiquitin-conjugating enzyme]-L-cysteine + N(6)-ubiquitinyl-[acceptor protein]-L-lysine.</text>
        <dbReference type="EC" id="2.3.2.27"/>
    </reaction>
</comment>